<organism evidence="1 2">
    <name type="scientific">Lasiodiplodia mahajangana</name>
    <dbReference type="NCBI Taxonomy" id="1108764"/>
    <lineage>
        <taxon>Eukaryota</taxon>
        <taxon>Fungi</taxon>
        <taxon>Dikarya</taxon>
        <taxon>Ascomycota</taxon>
        <taxon>Pezizomycotina</taxon>
        <taxon>Dothideomycetes</taxon>
        <taxon>Dothideomycetes incertae sedis</taxon>
        <taxon>Botryosphaeriales</taxon>
        <taxon>Botryosphaeriaceae</taxon>
        <taxon>Lasiodiplodia</taxon>
    </lineage>
</organism>
<dbReference type="Proteomes" id="UP001153332">
    <property type="component" value="Unassembled WGS sequence"/>
</dbReference>
<comment type="caution">
    <text evidence="1">The sequence shown here is derived from an EMBL/GenBank/DDBJ whole genome shotgun (WGS) entry which is preliminary data.</text>
</comment>
<protein>
    <submittedName>
        <fullName evidence="1">Uncharacterized protein</fullName>
    </submittedName>
</protein>
<name>A0ACC2JHV2_9PEZI</name>
<gene>
    <name evidence="1" type="ORF">O1611_g6566</name>
</gene>
<reference evidence="1" key="1">
    <citation type="submission" date="2022-12" db="EMBL/GenBank/DDBJ databases">
        <title>Genome Sequence of Lasiodiplodia mahajangana.</title>
        <authorList>
            <person name="Buettner E."/>
        </authorList>
    </citation>
    <scope>NUCLEOTIDE SEQUENCE</scope>
    <source>
        <strain evidence="1">VT137</strain>
    </source>
</reference>
<accession>A0ACC2JHV2</accession>
<dbReference type="EMBL" id="JAPUUL010001568">
    <property type="protein sequence ID" value="KAJ8127071.1"/>
    <property type="molecule type" value="Genomic_DNA"/>
</dbReference>
<evidence type="ECO:0000313" key="1">
    <source>
        <dbReference type="EMBL" id="KAJ8127071.1"/>
    </source>
</evidence>
<evidence type="ECO:0000313" key="2">
    <source>
        <dbReference type="Proteomes" id="UP001153332"/>
    </source>
</evidence>
<proteinExistence type="predicted"/>
<sequence length="552" mass="61069">MEPTSSNAALWVAWFTVLKRLKAQLTFYFRWLLPFAFFRVAAADNYTDSSGTFKPPQSFDQDILTDARWTTTRINFAGYQQLGRNIRSGQCYENLSYYLSLLGGIAQADYNGASSALTLLPTIGALLGAPARELWILYKLVPLAGVLSMVLSFGGNIVPNEYNEYEREGYSYDGIISSTGTKRHGEATLMPIKKTDETTFAQCVSARADNPFGSSPLTKASIGMSVQLIWIGLIIFACIYTGTGAIIVWWCQAKSWMLAWYAGVAISSLVANAALVPFGKQWTMRVWKAPTTIEISNDAPTISSLARPQGSPNSNGTDDEAPIDWNSATPAGLQGDARPFQFKHTESSLSHATVVDEYRTYQPEDNTRRKSVWLHNLKRHGYNTQGQVYMNPNEAWASSRHPFMVIISIPEVTKLKATVRVLSKLVSVAVFVTGTAAFASTTLIAISVATLDLVLIITAAVLGRVAAIWMVSEMMEEKPVLHRIVQNELEAESFIREVLNTPGLTVELLGHVFINGKCVKRFPRFFNLSTIFGILAGPYKIEKLLTRRNTQP</sequence>
<keyword evidence="2" id="KW-1185">Reference proteome</keyword>